<evidence type="ECO:0000313" key="2">
    <source>
        <dbReference type="Proteomes" id="UP000243446"/>
    </source>
</evidence>
<dbReference type="Proteomes" id="UP000243446">
    <property type="component" value="Unassembled WGS sequence"/>
</dbReference>
<dbReference type="Pfam" id="PF11367">
    <property type="entry name" value="Tail_completion_gp17"/>
    <property type="match status" value="1"/>
</dbReference>
<comment type="caution">
    <text evidence="1">The sequence shown here is derived from an EMBL/GenBank/DDBJ whole genome shotgun (WGS) entry which is preliminary data.</text>
</comment>
<gene>
    <name evidence="1" type="ORF">CWI32_08165</name>
</gene>
<dbReference type="InterPro" id="IPR021508">
    <property type="entry name" value="Gp17-like"/>
</dbReference>
<reference evidence="1 2" key="1">
    <citation type="submission" date="2017-11" db="EMBL/GenBank/DDBJ databases">
        <title>Revising the taxonomy of the Acinetobacter lwoffii group: the description of Acinetobacter pseudolwoffii sp. nov. and emended description of Acinetobacter lwoffii.</title>
        <authorList>
            <person name="Nemec A."/>
            <person name="Radolfova-Krizova L."/>
        </authorList>
    </citation>
    <scope>NUCLEOTIDE SEQUENCE [LARGE SCALE GENOMIC DNA]</scope>
    <source>
        <strain evidence="1 2">ANC 5044</strain>
    </source>
</reference>
<dbReference type="AlphaFoldDB" id="A0A2H9YS62"/>
<accession>A0A2H9YS62</accession>
<dbReference type="GeneID" id="97176672"/>
<organism evidence="1 2">
    <name type="scientific">Acinetobacter pseudolwoffii</name>
    <dbReference type="NCBI Taxonomy" id="2053287"/>
    <lineage>
        <taxon>Bacteria</taxon>
        <taxon>Pseudomonadati</taxon>
        <taxon>Pseudomonadota</taxon>
        <taxon>Gammaproteobacteria</taxon>
        <taxon>Moraxellales</taxon>
        <taxon>Moraxellaceae</taxon>
        <taxon>Acinetobacter</taxon>
    </lineage>
</organism>
<proteinExistence type="predicted"/>
<sequence>MTAPIFPLLNASDEVKSYLKSGGILRAFEFGLAPDKPKPPYLVWQDISGIPQNHLDCPANIDHVTIQVDIYTTNADDLRNIREAVRRAFEADNSCTVTSLRGNERDPDSKMYRTGFDSNWFVGR</sequence>
<evidence type="ECO:0000313" key="1">
    <source>
        <dbReference type="EMBL" id="PJO75495.1"/>
    </source>
</evidence>
<dbReference type="RefSeq" id="WP_100535069.1">
    <property type="nucleotide sequence ID" value="NZ_CBDBYO010000017.1"/>
</dbReference>
<protein>
    <submittedName>
        <fullName evidence="1">DUF3168 domain-containing protein</fullName>
    </submittedName>
</protein>
<dbReference type="EMBL" id="PHRG01000003">
    <property type="protein sequence ID" value="PJO75495.1"/>
    <property type="molecule type" value="Genomic_DNA"/>
</dbReference>
<name>A0A2H9YS62_9GAMM</name>